<keyword evidence="1" id="KW-0812">Transmembrane</keyword>
<accession>A0AAR2K4C7</accession>
<evidence type="ECO:0000313" key="5">
    <source>
        <dbReference type="Ensembl" id="ENSPNAP00000057322.1"/>
    </source>
</evidence>
<reference evidence="5" key="3">
    <citation type="submission" date="2025-09" db="UniProtKB">
        <authorList>
            <consortium name="Ensembl"/>
        </authorList>
    </citation>
    <scope>IDENTIFICATION</scope>
</reference>
<dbReference type="InterPro" id="IPR048997">
    <property type="entry name" value="Stonustoxin-like_helical"/>
</dbReference>
<dbReference type="InterPro" id="IPR040581">
    <property type="entry name" value="Thioredoxin_11"/>
</dbReference>
<evidence type="ECO:0000313" key="6">
    <source>
        <dbReference type="Proteomes" id="UP001501920"/>
    </source>
</evidence>
<evidence type="ECO:0000259" key="4">
    <source>
        <dbReference type="Pfam" id="PF24674"/>
    </source>
</evidence>
<proteinExistence type="predicted"/>
<feature type="transmembrane region" description="Helical" evidence="1">
    <location>
        <begin position="594"/>
        <end position="611"/>
    </location>
</feature>
<keyword evidence="6" id="KW-1185">Reference proteome</keyword>
<feature type="domain" description="SNTX MACPF/CDC-like" evidence="4">
    <location>
        <begin position="9"/>
        <end position="161"/>
    </location>
</feature>
<name>A0AAR2K4C7_PYGNA</name>
<dbReference type="Proteomes" id="UP001501920">
    <property type="component" value="Chromosome 4"/>
</dbReference>
<sequence length="612" mass="69931">MNTESLLQVATLGRQLHLGMLYDCHNDSFIPGVHLWDVDNIQKNTIVRQSPNTQHQIHLTDSLEEKTKILNISASLSASFLAGLVTVEASASYLNDKSSSLHESRVTAQYIERTRTELLNMNKIGSATYQDLSDPDFSATHVVVQVEYGAEALMVFSETASDEKSKQDIQVNMKLMVNKIGLVKVSAEGKVQMTDEERKKVQNFTCTFHGDFALEENPTNFEEAVKVYKSLPKLLGPNKEKAVPRKVWLVPLRELLSSAPELKNEISEMNCIELRNIMEQLNVAKMRANDLYKDSESIQATDFTKKIKDFNENLQKYKLLWKKKLSILLPEIRKGAEKEEKLEKMFSLHEESPFGPKMDTWLKEKETELSIVKSFIHQIKLDIPKVKIVAREDFDRVLFDPFSGRIGVFGFNSLQDDEPYLKSLRVCLNSEKFTKMECLPSDLQTSITEKTPWYRRPEISETLRDSRDLFSHSVSIDMFSPFISYFRYPYDAGAAVRFYLNGKLLYPDGLNPTHPEITGVSANSVSMKKVRMDFSVEITYKKVADGDKAQGQKVPSWNVFCVRNSCNKSGKDIADCAVTIISLHMLLTHAHRPLMLLIWKVLSSFFFFFFLC</sequence>
<keyword evidence="1" id="KW-0472">Membrane</keyword>
<evidence type="ECO:0000259" key="3">
    <source>
        <dbReference type="Pfam" id="PF21109"/>
    </source>
</evidence>
<dbReference type="Ensembl" id="ENSPNAT00000057197.1">
    <property type="protein sequence ID" value="ENSPNAP00000057322.1"/>
    <property type="gene ID" value="ENSPNAG00000028518.2"/>
</dbReference>
<organism evidence="5 6">
    <name type="scientific">Pygocentrus nattereri</name>
    <name type="common">Red-bellied piranha</name>
    <dbReference type="NCBI Taxonomy" id="42514"/>
    <lineage>
        <taxon>Eukaryota</taxon>
        <taxon>Metazoa</taxon>
        <taxon>Chordata</taxon>
        <taxon>Craniata</taxon>
        <taxon>Vertebrata</taxon>
        <taxon>Euteleostomi</taxon>
        <taxon>Actinopterygii</taxon>
        <taxon>Neopterygii</taxon>
        <taxon>Teleostei</taxon>
        <taxon>Ostariophysi</taxon>
        <taxon>Characiformes</taxon>
        <taxon>Characoidei</taxon>
        <taxon>Pygocentrus</taxon>
    </lineage>
</organism>
<dbReference type="GeneTree" id="ENSGT00390000014380"/>
<evidence type="ECO:0008006" key="7">
    <source>
        <dbReference type="Google" id="ProtNLM"/>
    </source>
</evidence>
<dbReference type="PANTHER" id="PTHR31594">
    <property type="entry name" value="AIG1-TYPE G DOMAIN-CONTAINING PROTEIN"/>
    <property type="match status" value="1"/>
</dbReference>
<dbReference type="InterPro" id="IPR056072">
    <property type="entry name" value="SNTX_MACPF/CDC-like_dom"/>
</dbReference>
<protein>
    <recommendedName>
        <fullName evidence="7">SNTX thioredoxin-like domain-containing protein</fullName>
    </recommendedName>
</protein>
<reference evidence="5 6" key="1">
    <citation type="submission" date="2020-10" db="EMBL/GenBank/DDBJ databases">
        <title>Pygocentrus nattereri (red-bellied piranha) genome, fPygNat1, primary haplotype.</title>
        <authorList>
            <person name="Myers G."/>
            <person name="Meyer A."/>
            <person name="Karagic N."/>
            <person name="Pippel M."/>
            <person name="Winkler S."/>
            <person name="Tracey A."/>
            <person name="Wood J."/>
            <person name="Formenti G."/>
            <person name="Howe K."/>
            <person name="Fedrigo O."/>
            <person name="Jarvis E.D."/>
        </authorList>
    </citation>
    <scope>NUCLEOTIDE SEQUENCE [LARGE SCALE GENOMIC DNA]</scope>
</reference>
<feature type="domain" description="SNTX thioredoxin-like" evidence="2">
    <location>
        <begin position="390"/>
        <end position="476"/>
    </location>
</feature>
<dbReference type="Pfam" id="PF24674">
    <property type="entry name" value="MACPF_SNTX"/>
    <property type="match status" value="1"/>
</dbReference>
<dbReference type="Pfam" id="PF21109">
    <property type="entry name" value="Stonustoxin_helical"/>
    <property type="match status" value="1"/>
</dbReference>
<dbReference type="AlphaFoldDB" id="A0AAR2K4C7"/>
<feature type="domain" description="Stonustoxin-like helical" evidence="3">
    <location>
        <begin position="277"/>
        <end position="369"/>
    </location>
</feature>
<dbReference type="Pfam" id="PF18078">
    <property type="entry name" value="Thioredoxin_11"/>
    <property type="match status" value="1"/>
</dbReference>
<evidence type="ECO:0000259" key="2">
    <source>
        <dbReference type="Pfam" id="PF18078"/>
    </source>
</evidence>
<reference evidence="5" key="2">
    <citation type="submission" date="2025-08" db="UniProtKB">
        <authorList>
            <consortium name="Ensembl"/>
        </authorList>
    </citation>
    <scope>IDENTIFICATION</scope>
</reference>
<dbReference type="PANTHER" id="PTHR31594:SF16">
    <property type="entry name" value="SI:CH211-281L24.3"/>
    <property type="match status" value="1"/>
</dbReference>
<dbReference type="InterPro" id="IPR052090">
    <property type="entry name" value="Cytolytic_pore-forming_toxin"/>
</dbReference>
<keyword evidence="1" id="KW-1133">Transmembrane helix</keyword>
<evidence type="ECO:0000256" key="1">
    <source>
        <dbReference type="SAM" id="Phobius"/>
    </source>
</evidence>